<dbReference type="EMBL" id="JAKJSC010000001">
    <property type="protein sequence ID" value="MDE5416704.1"/>
    <property type="molecule type" value="Genomic_DNA"/>
</dbReference>
<dbReference type="Gene3D" id="3.40.50.12370">
    <property type="match status" value="1"/>
</dbReference>
<accession>A0ABT5VMP5</accession>
<evidence type="ECO:0000259" key="2">
    <source>
        <dbReference type="Pfam" id="PF00582"/>
    </source>
</evidence>
<evidence type="ECO:0000313" key="4">
    <source>
        <dbReference type="Proteomes" id="UP001528920"/>
    </source>
</evidence>
<protein>
    <submittedName>
        <fullName evidence="3">Universal stress protein</fullName>
    </submittedName>
</protein>
<comment type="similarity">
    <text evidence="1">Belongs to the universal stress protein A family.</text>
</comment>
<dbReference type="CDD" id="cd00293">
    <property type="entry name" value="USP-like"/>
    <property type="match status" value="1"/>
</dbReference>
<name>A0ABT5VMP5_9BACT</name>
<evidence type="ECO:0000256" key="1">
    <source>
        <dbReference type="ARBA" id="ARBA00008791"/>
    </source>
</evidence>
<reference evidence="3 4" key="1">
    <citation type="submission" date="2022-01" db="EMBL/GenBank/DDBJ databases">
        <title>Labilibaculum sp. nov, a marine bacterium isolated from Antarctica.</title>
        <authorList>
            <person name="Dai W."/>
        </authorList>
    </citation>
    <scope>NUCLEOTIDE SEQUENCE [LARGE SCALE GENOMIC DNA]</scope>
    <source>
        <strain evidence="3 4">DW002</strain>
    </source>
</reference>
<dbReference type="Pfam" id="PF00582">
    <property type="entry name" value="Usp"/>
    <property type="match status" value="1"/>
</dbReference>
<comment type="caution">
    <text evidence="3">The sequence shown here is derived from an EMBL/GenBank/DDBJ whole genome shotgun (WGS) entry which is preliminary data.</text>
</comment>
<proteinExistence type="inferred from homology"/>
<keyword evidence="4" id="KW-1185">Reference proteome</keyword>
<feature type="domain" description="UspA" evidence="2">
    <location>
        <begin position="5"/>
        <end position="145"/>
    </location>
</feature>
<organism evidence="3 4">
    <name type="scientific">Paralabilibaculum antarcticum</name>
    <dbReference type="NCBI Taxonomy" id="2912572"/>
    <lineage>
        <taxon>Bacteria</taxon>
        <taxon>Pseudomonadati</taxon>
        <taxon>Bacteroidota</taxon>
        <taxon>Bacteroidia</taxon>
        <taxon>Marinilabiliales</taxon>
        <taxon>Marinifilaceae</taxon>
        <taxon>Paralabilibaculum</taxon>
    </lineage>
</organism>
<dbReference type="Proteomes" id="UP001528920">
    <property type="component" value="Unassembled WGS sequence"/>
</dbReference>
<dbReference type="InterPro" id="IPR006016">
    <property type="entry name" value="UspA"/>
</dbReference>
<dbReference type="RefSeq" id="WP_275108043.1">
    <property type="nucleotide sequence ID" value="NZ_JAKJSC010000001.1"/>
</dbReference>
<sequence length="315" mass="35908">MKVRMLKRILVPISLAGDGESAFRQALFFRRRLSSRITLLHVIPPSLRLTNVIQTDIDKNLQARAMVRLVRFVKIHFKGKVPDNMELRVEIGQHVSIINEIAKEEKFDLIIINKNEKRHGIADKFRRHSAEKIVGESICPVLTVKHQWTNRGVRDILVPIDIVRKSRDLLKWSIFLGQLMNARIHILAALTVKIDLERSLAYKKANLMKEIIEKEGLECKVSIEVKEAENRLEALVMGAKNKAADLILVQGHQEMIFSDGQTERLHIELLHKSVKPVMFLGVGQENIFTDLLRSGNTNSVTCEKGNLTNAIELNN</sequence>
<dbReference type="PANTHER" id="PTHR46268">
    <property type="entry name" value="STRESS RESPONSE PROTEIN NHAX"/>
    <property type="match status" value="1"/>
</dbReference>
<evidence type="ECO:0000313" key="3">
    <source>
        <dbReference type="EMBL" id="MDE5416704.1"/>
    </source>
</evidence>
<gene>
    <name evidence="3" type="ORF">L3049_01705</name>
</gene>
<dbReference type="SUPFAM" id="SSF52402">
    <property type="entry name" value="Adenine nucleotide alpha hydrolases-like"/>
    <property type="match status" value="2"/>
</dbReference>
<dbReference type="PANTHER" id="PTHR46268:SF6">
    <property type="entry name" value="UNIVERSAL STRESS PROTEIN UP12"/>
    <property type="match status" value="1"/>
</dbReference>